<dbReference type="Pfam" id="PF04397">
    <property type="entry name" value="LytTR"/>
    <property type="match status" value="1"/>
</dbReference>
<dbReference type="GO" id="GO:0003677">
    <property type="term" value="F:DNA binding"/>
    <property type="evidence" value="ECO:0007669"/>
    <property type="project" value="UniProtKB-KW"/>
</dbReference>
<dbReference type="Proteomes" id="UP000199705">
    <property type="component" value="Unassembled WGS sequence"/>
</dbReference>
<dbReference type="EMBL" id="FNCG01000002">
    <property type="protein sequence ID" value="SDG14863.1"/>
    <property type="molecule type" value="Genomic_DNA"/>
</dbReference>
<dbReference type="GeneID" id="91138469"/>
<dbReference type="InterPro" id="IPR046947">
    <property type="entry name" value="LytR-like"/>
</dbReference>
<dbReference type="AlphaFoldDB" id="A0A1G7RVM4"/>
<keyword evidence="2" id="KW-1185">Reference proteome</keyword>
<keyword evidence="1" id="KW-0238">DNA-binding</keyword>
<dbReference type="Gene3D" id="2.40.50.1020">
    <property type="entry name" value="LytTr DNA-binding domain"/>
    <property type="match status" value="1"/>
</dbReference>
<dbReference type="OrthoDB" id="9787344at2"/>
<dbReference type="InterPro" id="IPR011006">
    <property type="entry name" value="CheY-like_superfamily"/>
</dbReference>
<dbReference type="InterPro" id="IPR001789">
    <property type="entry name" value="Sig_transdc_resp-reg_receiver"/>
</dbReference>
<reference evidence="2" key="1">
    <citation type="submission" date="2016-10" db="EMBL/GenBank/DDBJ databases">
        <authorList>
            <person name="Varghese N."/>
            <person name="Submissions S."/>
        </authorList>
    </citation>
    <scope>NUCLEOTIDE SEQUENCE [LARGE SCALE GENOMIC DNA]</scope>
    <source>
        <strain evidence="2">Gh-67</strain>
    </source>
</reference>
<protein>
    <submittedName>
        <fullName evidence="1">DNA-binding response regulator, LytR/AlgR family</fullName>
    </submittedName>
</protein>
<dbReference type="Gene3D" id="3.40.50.2300">
    <property type="match status" value="1"/>
</dbReference>
<dbReference type="RefSeq" id="WP_090523820.1">
    <property type="nucleotide sequence ID" value="NZ_CP071878.2"/>
</dbReference>
<dbReference type="PANTHER" id="PTHR37299">
    <property type="entry name" value="TRANSCRIPTIONAL REGULATOR-RELATED"/>
    <property type="match status" value="1"/>
</dbReference>
<dbReference type="Pfam" id="PF00072">
    <property type="entry name" value="Response_reg"/>
    <property type="match status" value="1"/>
</dbReference>
<dbReference type="SUPFAM" id="SSF52172">
    <property type="entry name" value="CheY-like"/>
    <property type="match status" value="1"/>
</dbReference>
<dbReference type="STRING" id="551996.SAMN05192573_102376"/>
<dbReference type="GO" id="GO:0000156">
    <property type="term" value="F:phosphorelay response regulator activity"/>
    <property type="evidence" value="ECO:0007669"/>
    <property type="project" value="InterPro"/>
</dbReference>
<dbReference type="PROSITE" id="PS50930">
    <property type="entry name" value="HTH_LYTTR"/>
    <property type="match status" value="1"/>
</dbReference>
<dbReference type="SMART" id="SM00850">
    <property type="entry name" value="LytTR"/>
    <property type="match status" value="1"/>
</dbReference>
<dbReference type="InterPro" id="IPR007492">
    <property type="entry name" value="LytTR_DNA-bd_dom"/>
</dbReference>
<proteinExistence type="predicted"/>
<sequence length="245" mass="27942">MKVINCIIVEDEPYAIDILSDFISKVPFINLTETFTNPIEALLYLKGSATDLIFLDINMPELSGIDLIKMLPKSTEIIITSAFSEFALAGFENNVLDYLLKPFAFDRFLQASQKALDKLILLSSNKPAPVIDLQPKPDSFYLKTDHGKIVRINFEDIIYIEGLKNYCSVFTENERHISLVSMKTLVDTLPQENFARTHKSYIIALKRIKAIDGNMVIFDKIKEKIPIGVTYRDSFFALLNNKMFK</sequence>
<dbReference type="PANTHER" id="PTHR37299:SF1">
    <property type="entry name" value="STAGE 0 SPORULATION PROTEIN A HOMOLOG"/>
    <property type="match status" value="1"/>
</dbReference>
<accession>A0A1G7RVM4</accession>
<dbReference type="SMART" id="SM00448">
    <property type="entry name" value="REC"/>
    <property type="match status" value="1"/>
</dbReference>
<gene>
    <name evidence="1" type="ORF">SAMN05192573_102376</name>
</gene>
<name>A0A1G7RVM4_9SPHI</name>
<evidence type="ECO:0000313" key="1">
    <source>
        <dbReference type="EMBL" id="SDG14863.1"/>
    </source>
</evidence>
<organism evidence="1 2">
    <name type="scientific">Mucilaginibacter gossypii</name>
    <dbReference type="NCBI Taxonomy" id="551996"/>
    <lineage>
        <taxon>Bacteria</taxon>
        <taxon>Pseudomonadati</taxon>
        <taxon>Bacteroidota</taxon>
        <taxon>Sphingobacteriia</taxon>
        <taxon>Sphingobacteriales</taxon>
        <taxon>Sphingobacteriaceae</taxon>
        <taxon>Mucilaginibacter</taxon>
    </lineage>
</organism>
<dbReference type="PROSITE" id="PS50110">
    <property type="entry name" value="RESPONSE_REGULATORY"/>
    <property type="match status" value="1"/>
</dbReference>
<evidence type="ECO:0000313" key="2">
    <source>
        <dbReference type="Proteomes" id="UP000199705"/>
    </source>
</evidence>